<evidence type="ECO:0000256" key="1">
    <source>
        <dbReference type="SAM" id="Phobius"/>
    </source>
</evidence>
<dbReference type="STRING" id="50990.A0A4Y7PJH9"/>
<dbReference type="PANTHER" id="PTHR35043:SF7">
    <property type="entry name" value="TRANSCRIPTION FACTOR DOMAIN-CONTAINING PROTEIN"/>
    <property type="match status" value="1"/>
</dbReference>
<gene>
    <name evidence="2" type="ORF">BD410DRAFT_168735</name>
</gene>
<dbReference type="Proteomes" id="UP000294933">
    <property type="component" value="Unassembled WGS sequence"/>
</dbReference>
<evidence type="ECO:0000313" key="2">
    <source>
        <dbReference type="EMBL" id="TDL14699.1"/>
    </source>
</evidence>
<dbReference type="VEuPathDB" id="FungiDB:BD410DRAFT_168735"/>
<dbReference type="AlphaFoldDB" id="A0A4Y7PJH9"/>
<keyword evidence="1" id="KW-0812">Transmembrane</keyword>
<feature type="transmembrane region" description="Helical" evidence="1">
    <location>
        <begin position="218"/>
        <end position="237"/>
    </location>
</feature>
<feature type="transmembrane region" description="Helical" evidence="1">
    <location>
        <begin position="264"/>
        <end position="285"/>
    </location>
</feature>
<organism evidence="2 3">
    <name type="scientific">Rickenella mellea</name>
    <dbReference type="NCBI Taxonomy" id="50990"/>
    <lineage>
        <taxon>Eukaryota</taxon>
        <taxon>Fungi</taxon>
        <taxon>Dikarya</taxon>
        <taxon>Basidiomycota</taxon>
        <taxon>Agaricomycotina</taxon>
        <taxon>Agaricomycetes</taxon>
        <taxon>Hymenochaetales</taxon>
        <taxon>Rickenellaceae</taxon>
        <taxon>Rickenella</taxon>
    </lineage>
</organism>
<dbReference type="EMBL" id="ML170314">
    <property type="protein sequence ID" value="TDL14699.1"/>
    <property type="molecule type" value="Genomic_DNA"/>
</dbReference>
<name>A0A4Y7PJH9_9AGAM</name>
<accession>A0A4Y7PJH9</accession>
<keyword evidence="1" id="KW-1133">Transmembrane helix</keyword>
<dbReference type="OrthoDB" id="9451547at2759"/>
<feature type="transmembrane region" description="Helical" evidence="1">
    <location>
        <begin position="184"/>
        <end position="206"/>
    </location>
</feature>
<proteinExistence type="predicted"/>
<protein>
    <submittedName>
        <fullName evidence="2">Uncharacterized protein</fullName>
    </submittedName>
</protein>
<keyword evidence="1" id="KW-0472">Membrane</keyword>
<reference evidence="2 3" key="1">
    <citation type="submission" date="2018-06" db="EMBL/GenBank/DDBJ databases">
        <title>A transcriptomic atlas of mushroom development highlights an independent origin of complex multicellularity.</title>
        <authorList>
            <consortium name="DOE Joint Genome Institute"/>
            <person name="Krizsan K."/>
            <person name="Almasi E."/>
            <person name="Merenyi Z."/>
            <person name="Sahu N."/>
            <person name="Viragh M."/>
            <person name="Koszo T."/>
            <person name="Mondo S."/>
            <person name="Kiss B."/>
            <person name="Balint B."/>
            <person name="Kues U."/>
            <person name="Barry K."/>
            <person name="Hegedus J.C."/>
            <person name="Henrissat B."/>
            <person name="Johnson J."/>
            <person name="Lipzen A."/>
            <person name="Ohm R."/>
            <person name="Nagy I."/>
            <person name="Pangilinan J."/>
            <person name="Yan J."/>
            <person name="Xiong Y."/>
            <person name="Grigoriev I.V."/>
            <person name="Hibbett D.S."/>
            <person name="Nagy L.G."/>
        </authorList>
    </citation>
    <scope>NUCLEOTIDE SEQUENCE [LARGE SCALE GENOMIC DNA]</scope>
    <source>
        <strain evidence="2 3">SZMC22713</strain>
    </source>
</reference>
<keyword evidence="3" id="KW-1185">Reference proteome</keyword>
<dbReference type="PANTHER" id="PTHR35043">
    <property type="entry name" value="TRANSCRIPTION FACTOR DOMAIN-CONTAINING PROTEIN"/>
    <property type="match status" value="1"/>
</dbReference>
<sequence length="305" mass="34572">MGGFMLFDGDKALYILSPEKLKRLSEEGKIDFPKITKQEIEDRSKGDVISKGFMMIQTRWFVLQCIARGVERLAITELELVTLAFAVLNLVTYTLWWNKPLNVRCPVSVHLVPSESPNQPEGNEEFRVPSMFKRATQWMIETWDKHSVFLLILPFGRMVFGDWRGVTSGATNFQTFCSGRCDGYGRIIALSSIAIAMIFGALHCIAWSFQFPSHEMGVLWRTCSLLITCLPLTMVLYERLVVVVETLGRGSGSIMRVFVGMSDFMIPVTYVIARIILLIEAFLLLTSLPPGAFQTIRWTTFIPHV</sequence>
<evidence type="ECO:0000313" key="3">
    <source>
        <dbReference type="Proteomes" id="UP000294933"/>
    </source>
</evidence>